<dbReference type="EMBL" id="QKXF01000664">
    <property type="protein sequence ID" value="RQM09896.1"/>
    <property type="molecule type" value="Genomic_DNA"/>
</dbReference>
<dbReference type="GO" id="GO:0030014">
    <property type="term" value="C:CCR4-NOT complex"/>
    <property type="evidence" value="ECO:0007669"/>
    <property type="project" value="InterPro"/>
</dbReference>
<dbReference type="STRING" id="542832.A0A3M6VST6"/>
<sequence length="118" mass="13234">MLEIRELRPLLAILNEDDKPLEQVASMFLHTFTKSDHFKVGCTICILLEDNLLTSSQRIVSFAILSEVYRIEGTTTNPFLPVFLDALEKGSDLCEKKLIVHLLSAQGANRDVRATTTT</sequence>
<keyword evidence="12" id="KW-1185">Reference proteome</keyword>
<comment type="similarity">
    <text evidence="3">Belongs to the CNOT11 family.</text>
</comment>
<evidence type="ECO:0000256" key="8">
    <source>
        <dbReference type="ARBA" id="ARBA00023163"/>
    </source>
</evidence>
<keyword evidence="5" id="KW-0963">Cytoplasm</keyword>
<keyword evidence="6" id="KW-0805">Transcription regulation</keyword>
<dbReference type="GO" id="GO:0005634">
    <property type="term" value="C:nucleus"/>
    <property type="evidence" value="ECO:0007669"/>
    <property type="project" value="UniProtKB-SubCell"/>
</dbReference>
<comment type="caution">
    <text evidence="10">The sequence shown here is derived from an EMBL/GenBank/DDBJ whole genome shotgun (WGS) entry which is preliminary data.</text>
</comment>
<evidence type="ECO:0000313" key="11">
    <source>
        <dbReference type="EMBL" id="RQM09896.1"/>
    </source>
</evidence>
<evidence type="ECO:0000313" key="12">
    <source>
        <dbReference type="Proteomes" id="UP000282087"/>
    </source>
</evidence>
<dbReference type="InterPro" id="IPR019312">
    <property type="entry name" value="CNOT11"/>
</dbReference>
<organism evidence="10 12">
    <name type="scientific">Peronospora effusa</name>
    <dbReference type="NCBI Taxonomy" id="542832"/>
    <lineage>
        <taxon>Eukaryota</taxon>
        <taxon>Sar</taxon>
        <taxon>Stramenopiles</taxon>
        <taxon>Oomycota</taxon>
        <taxon>Peronosporomycetes</taxon>
        <taxon>Peronosporales</taxon>
        <taxon>Peronosporaceae</taxon>
        <taxon>Peronospora</taxon>
    </lineage>
</organism>
<evidence type="ECO:0000256" key="7">
    <source>
        <dbReference type="ARBA" id="ARBA00023158"/>
    </source>
</evidence>
<evidence type="ECO:0000256" key="2">
    <source>
        <dbReference type="ARBA" id="ARBA00004496"/>
    </source>
</evidence>
<keyword evidence="8" id="KW-0804">Transcription</keyword>
<keyword evidence="9" id="KW-0539">Nucleus</keyword>
<dbReference type="PANTHER" id="PTHR15975:SF0">
    <property type="entry name" value="CCR4-NOT TRANSCRIPTION COMPLEX SUBUNIT 11"/>
    <property type="match status" value="1"/>
</dbReference>
<evidence type="ECO:0000256" key="9">
    <source>
        <dbReference type="ARBA" id="ARBA00023242"/>
    </source>
</evidence>
<proteinExistence type="inferred from homology"/>
<evidence type="ECO:0000313" key="13">
    <source>
        <dbReference type="Proteomes" id="UP000286097"/>
    </source>
</evidence>
<dbReference type="Proteomes" id="UP000282087">
    <property type="component" value="Unassembled WGS sequence"/>
</dbReference>
<dbReference type="AlphaFoldDB" id="A0A3M6VST6"/>
<protein>
    <recommendedName>
        <fullName evidence="4">CCR4-NOT transcription complex subunit 11</fullName>
    </recommendedName>
</protein>
<keyword evidence="7" id="KW-0943">RNA-mediated gene silencing</keyword>
<gene>
    <name evidence="11" type="ORF">DD237_004619</name>
    <name evidence="10" type="ORF">DD238_001734</name>
</gene>
<accession>A0A3M6VST6</accession>
<evidence type="ECO:0000256" key="3">
    <source>
        <dbReference type="ARBA" id="ARBA00008030"/>
    </source>
</evidence>
<name>A0A3M6VST6_9STRA</name>
<evidence type="ECO:0000256" key="6">
    <source>
        <dbReference type="ARBA" id="ARBA00023015"/>
    </source>
</evidence>
<dbReference type="PANTHER" id="PTHR15975">
    <property type="entry name" value="CCR4-NOT TRANSCRIPTION COMPLEX SUBUNIT 11"/>
    <property type="match status" value="1"/>
</dbReference>
<evidence type="ECO:0000256" key="5">
    <source>
        <dbReference type="ARBA" id="ARBA00022490"/>
    </source>
</evidence>
<reference evidence="12 13" key="1">
    <citation type="submission" date="2018-06" db="EMBL/GenBank/DDBJ databases">
        <title>Comparative genomics of downy mildews reveals potential adaptations to biotrophy.</title>
        <authorList>
            <person name="Fletcher K."/>
            <person name="Klosterman S.J."/>
            <person name="Derevnina L."/>
            <person name="Martin F."/>
            <person name="Koike S."/>
            <person name="Reyes Chin-Wo S."/>
            <person name="Mou B."/>
            <person name="Michelmore R."/>
        </authorList>
    </citation>
    <scope>NUCLEOTIDE SEQUENCE [LARGE SCALE GENOMIC DNA]</scope>
    <source>
        <strain evidence="11 13">R13</strain>
        <strain evidence="10 12">R14</strain>
    </source>
</reference>
<dbReference type="Proteomes" id="UP000286097">
    <property type="component" value="Unassembled WGS sequence"/>
</dbReference>
<comment type="subcellular location">
    <subcellularLocation>
        <location evidence="2">Cytoplasm</location>
    </subcellularLocation>
    <subcellularLocation>
        <location evidence="1">Nucleus</location>
    </subcellularLocation>
</comment>
<dbReference type="EMBL" id="QLLG01000166">
    <property type="protein sequence ID" value="RMX67450.1"/>
    <property type="molecule type" value="Genomic_DNA"/>
</dbReference>
<evidence type="ECO:0000256" key="1">
    <source>
        <dbReference type="ARBA" id="ARBA00004123"/>
    </source>
</evidence>
<evidence type="ECO:0000313" key="10">
    <source>
        <dbReference type="EMBL" id="RMX67450.1"/>
    </source>
</evidence>
<dbReference type="VEuPathDB" id="FungiDB:DD237_004619"/>
<dbReference type="GO" id="GO:0031047">
    <property type="term" value="P:regulatory ncRNA-mediated gene silencing"/>
    <property type="evidence" value="ECO:0007669"/>
    <property type="project" value="UniProtKB-KW"/>
</dbReference>
<dbReference type="GO" id="GO:0005737">
    <property type="term" value="C:cytoplasm"/>
    <property type="evidence" value="ECO:0007669"/>
    <property type="project" value="UniProtKB-SubCell"/>
</dbReference>
<evidence type="ECO:0000256" key="4">
    <source>
        <dbReference type="ARBA" id="ARBA00014872"/>
    </source>
</evidence>